<protein>
    <submittedName>
        <fullName evidence="5">DEAD/DEAH box helicase</fullName>
    </submittedName>
</protein>
<dbReference type="InterPro" id="IPR001650">
    <property type="entry name" value="Helicase_C-like"/>
</dbReference>
<feature type="domain" description="Helicase ATP-binding" evidence="3">
    <location>
        <begin position="837"/>
        <end position="994"/>
    </location>
</feature>
<evidence type="ECO:0000259" key="4">
    <source>
        <dbReference type="PROSITE" id="PS51194"/>
    </source>
</evidence>
<dbReference type="Pfam" id="PF00176">
    <property type="entry name" value="SNF2-rel_dom"/>
    <property type="match status" value="1"/>
</dbReference>
<dbReference type="PROSITE" id="PS51194">
    <property type="entry name" value="HELICASE_CTER"/>
    <property type="match status" value="1"/>
</dbReference>
<keyword evidence="2 5" id="KW-0547">Nucleotide-binding</keyword>
<evidence type="ECO:0000259" key="3">
    <source>
        <dbReference type="PROSITE" id="PS51192"/>
    </source>
</evidence>
<dbReference type="SMART" id="SM00487">
    <property type="entry name" value="DEXDc"/>
    <property type="match status" value="1"/>
</dbReference>
<gene>
    <name evidence="5" type="ORF">IFO68_06010</name>
</gene>
<keyword evidence="2 5" id="KW-0067">ATP-binding</keyword>
<name>A0ABR9BL80_9GAMM</name>
<dbReference type="Gene3D" id="3.40.50.300">
    <property type="entry name" value="P-loop containing nucleotide triphosphate hydrolases"/>
    <property type="match status" value="1"/>
</dbReference>
<dbReference type="InterPro" id="IPR014001">
    <property type="entry name" value="Helicase_ATP-bd"/>
</dbReference>
<proteinExistence type="predicted"/>
<dbReference type="PROSITE" id="PS51192">
    <property type="entry name" value="HELICASE_ATP_BIND_1"/>
    <property type="match status" value="1"/>
</dbReference>
<evidence type="ECO:0000256" key="1">
    <source>
        <dbReference type="ARBA" id="ARBA00022801"/>
    </source>
</evidence>
<keyword evidence="1" id="KW-0378">Hydrolase</keyword>
<dbReference type="Pfam" id="PF00271">
    <property type="entry name" value="Helicase_C"/>
    <property type="match status" value="1"/>
</dbReference>
<accession>A0ABR9BL80</accession>
<dbReference type="RefSeq" id="WP_192015078.1">
    <property type="nucleotide sequence ID" value="NZ_JACYTP010000003.1"/>
</dbReference>
<dbReference type="CDD" id="cd18793">
    <property type="entry name" value="SF2_C_SNF"/>
    <property type="match status" value="1"/>
</dbReference>
<dbReference type="Gene3D" id="3.40.50.10810">
    <property type="entry name" value="Tandem AAA-ATPase domain"/>
    <property type="match status" value="1"/>
</dbReference>
<sequence length="1272" mass="143553">MQYLQSEASVTEELLAQILITSGITTKSLCRQISNSYSGPEIEAALSAMQEAGLVMKKRQSWSLSLNGFLSALQSLLRFGRERTLYAVMTRADEISVELEVYSVLSNTRWMFAYSAISPQAEGLLMHLFLHPDAWELLALIEDDRLKYSLQGWAWLLNQLYTTGNIAWEPLASKTITDYGRRQVVWAPAEDNWQALRAGSVSHPLCDPFDEKYLQHRTAFSAMTAKRYSYTALADLAVVALLDKSEAVASYQHSLDVHRSQQIAYDQFWQQQAYVIIAPYSEQEEYLAGVDDWFDSLMVIADYVSWGKLLLDVLMLCQWQQANPKQYQQWVAQVKAHPLTEVILSRHSESLLAARAKHALRYLTGQISESDAPFYVPAARQDIWLRKLAQTIQSDKEHQAAQRLVWELCLKSLKVQPRIQSMGKRGWTKGRVIQLYSIQYSAAEALMSDADWNVCQQLERQNRVRWGQPASDVLPVLKALSACDNIISQDGQSVSLHGVKPLAVLQAGEQVTFDVFPRVANGTLRQVMDDAWCFLDTSAISPQFIEVIESRPEQLGSEHLQPLTEALEQQKDLLWYSPCQHKGNIQPGHWDARPHLWLDWHQGTLDVAIEHQNDVSGELPANRISMPSGQGETWISGPDQQWYQRDLSQEKADSLALSKLLGLKANKQRRWALSGEAALSLIKAVQNLQDVPVHWRQRSSQVKVLTRQDLTLDIEKRKNWFAVTGKASTDQHLELNLRLLLANSRQGFIEQGSDNLVVLMEDELQQQLRMLDGLLNEEMEVDVQMAYPLQQVLETFSHQGDAGWQSLQEKWSEKPVVAEHILAPLRDYQKTSVQWAAHLSHHGFGACLADDMGLGKTLQAISLIRHYQCEGAALVVAPKSVIHNWQAECQRFAPELTVVDLEQVDNRNEAIAAAGEKTIVLVSYGLLTRCQEAMQEKDWQTIVLDEAQQIKNPQTKRAKLVFGLTAERRFTLTGTPVENHLTELWSQFAFLNPGLLGSLKQFRQKYGQAARNAEDMMRLKALISPFIMRRMKGEVLSELPSKTEITHTVYLSAKESAAYEAVRKDALKTAKNSKGVVEVLAALTRLRQVCCDASLVFDSFAEESSKLREALALVSEAIEGGHQILVFSQFVQLLKRFAAQLEQASLSFSYLDGQSSSKQRKAAIEAFKAGKHPVFLISLKAGGTGLNLTEADTVIHLDPWWNPAVEDQASDRAHRMGQSRPVTVYRLVTENTVEEKIVQLHRDKRDLAEKVLSGQDDTQTLNPQMLLSMIED</sequence>
<evidence type="ECO:0000313" key="5">
    <source>
        <dbReference type="EMBL" id="MBD8512241.1"/>
    </source>
</evidence>
<dbReference type="Proteomes" id="UP000649768">
    <property type="component" value="Unassembled WGS sequence"/>
</dbReference>
<dbReference type="InterPro" id="IPR027417">
    <property type="entry name" value="P-loop_NTPase"/>
</dbReference>
<comment type="caution">
    <text evidence="5">The sequence shown here is derived from an EMBL/GenBank/DDBJ whole genome shotgun (WGS) entry which is preliminary data.</text>
</comment>
<dbReference type="InterPro" id="IPR000330">
    <property type="entry name" value="SNF2_N"/>
</dbReference>
<keyword evidence="6" id="KW-1185">Reference proteome</keyword>
<dbReference type="SMART" id="SM00490">
    <property type="entry name" value="HELICc"/>
    <property type="match status" value="1"/>
</dbReference>
<dbReference type="InterPro" id="IPR049730">
    <property type="entry name" value="SNF2/RAD54-like_C"/>
</dbReference>
<feature type="domain" description="Helicase C-terminal" evidence="4">
    <location>
        <begin position="1106"/>
        <end position="1258"/>
    </location>
</feature>
<dbReference type="GO" id="GO:0004386">
    <property type="term" value="F:helicase activity"/>
    <property type="evidence" value="ECO:0007669"/>
    <property type="project" value="UniProtKB-KW"/>
</dbReference>
<keyword evidence="2 5" id="KW-0347">Helicase</keyword>
<dbReference type="InterPro" id="IPR038718">
    <property type="entry name" value="SNF2-like_sf"/>
</dbReference>
<evidence type="ECO:0000313" key="6">
    <source>
        <dbReference type="Proteomes" id="UP000649768"/>
    </source>
</evidence>
<organism evidence="5 6">
    <name type="scientific">Photobacterium arenosum</name>
    <dbReference type="NCBI Taxonomy" id="2774143"/>
    <lineage>
        <taxon>Bacteria</taxon>
        <taxon>Pseudomonadati</taxon>
        <taxon>Pseudomonadota</taxon>
        <taxon>Gammaproteobacteria</taxon>
        <taxon>Vibrionales</taxon>
        <taxon>Vibrionaceae</taxon>
        <taxon>Photobacterium</taxon>
    </lineage>
</organism>
<dbReference type="SUPFAM" id="SSF52540">
    <property type="entry name" value="P-loop containing nucleoside triphosphate hydrolases"/>
    <property type="match status" value="2"/>
</dbReference>
<dbReference type="PANTHER" id="PTHR10799">
    <property type="entry name" value="SNF2/RAD54 HELICASE FAMILY"/>
    <property type="match status" value="1"/>
</dbReference>
<reference evidence="5 6" key="1">
    <citation type="submission" date="2020-09" db="EMBL/GenBank/DDBJ databases">
        <title>Photobacterium sp. CAU 1568 isolated from sand of Sido Beach.</title>
        <authorList>
            <person name="Kim W."/>
        </authorList>
    </citation>
    <scope>NUCLEOTIDE SEQUENCE [LARGE SCALE GENOMIC DNA]</scope>
    <source>
        <strain evidence="5 6">CAU 1568</strain>
    </source>
</reference>
<dbReference type="EMBL" id="JACYTP010000003">
    <property type="protein sequence ID" value="MBD8512241.1"/>
    <property type="molecule type" value="Genomic_DNA"/>
</dbReference>
<evidence type="ECO:0000256" key="2">
    <source>
        <dbReference type="ARBA" id="ARBA00022806"/>
    </source>
</evidence>